<dbReference type="InterPro" id="IPR052357">
    <property type="entry name" value="Orn_Lys_Arg_decarboxylase-I"/>
</dbReference>
<dbReference type="Gene3D" id="3.40.640.10">
    <property type="entry name" value="Type I PLP-dependent aspartate aminotransferase-like (Major domain)"/>
    <property type="match status" value="1"/>
</dbReference>
<keyword evidence="5" id="KW-0456">Lyase</keyword>
<evidence type="ECO:0000259" key="6">
    <source>
        <dbReference type="Pfam" id="PF01276"/>
    </source>
</evidence>
<dbReference type="InterPro" id="IPR015421">
    <property type="entry name" value="PyrdxlP-dep_Trfase_major"/>
</dbReference>
<dbReference type="Pfam" id="PF01276">
    <property type="entry name" value="OKR_DC_1"/>
    <property type="match status" value="1"/>
</dbReference>
<keyword evidence="8" id="KW-0808">Transferase</keyword>
<feature type="domain" description="Orn/Lys/Arg decarboxylase C-terminal" evidence="7">
    <location>
        <begin position="402"/>
        <end position="445"/>
    </location>
</feature>
<dbReference type="InterPro" id="IPR036633">
    <property type="entry name" value="Prn/Lys/Arg_de-COase_C_sf"/>
</dbReference>
<evidence type="ECO:0000256" key="2">
    <source>
        <dbReference type="ARBA" id="ARBA00010671"/>
    </source>
</evidence>
<dbReference type="Gene3D" id="3.90.105.10">
    <property type="entry name" value="Molybdopterin biosynthesis moea protein, domain 2"/>
    <property type="match status" value="1"/>
</dbReference>
<protein>
    <submittedName>
        <fullName evidence="8">Aminotransferase class I/II-fold pyridoxal phosphate-dependent enzyme</fullName>
    </submittedName>
</protein>
<comment type="cofactor">
    <cofactor evidence="1">
        <name>pyridoxal 5'-phosphate</name>
        <dbReference type="ChEBI" id="CHEBI:597326"/>
    </cofactor>
</comment>
<dbReference type="InterPro" id="IPR000310">
    <property type="entry name" value="Orn/Lys/Arg_deCO2ase_major_dom"/>
</dbReference>
<dbReference type="RefSeq" id="WP_161837157.1">
    <property type="nucleotide sequence ID" value="NZ_CP048000.1"/>
</dbReference>
<dbReference type="PANTHER" id="PTHR43277:SF4">
    <property type="entry name" value="ARGININE DECARBOXYLASE"/>
    <property type="match status" value="1"/>
</dbReference>
<evidence type="ECO:0000313" key="9">
    <source>
        <dbReference type="Proteomes" id="UP000464314"/>
    </source>
</evidence>
<dbReference type="InterPro" id="IPR015424">
    <property type="entry name" value="PyrdxlP-dep_Trfase"/>
</dbReference>
<gene>
    <name evidence="8" type="ORF">Ana3638_05670</name>
</gene>
<proteinExistence type="inferred from homology"/>
<organism evidence="8 9">
    <name type="scientific">Anaerocolumna sedimenticola</name>
    <dbReference type="NCBI Taxonomy" id="2696063"/>
    <lineage>
        <taxon>Bacteria</taxon>
        <taxon>Bacillati</taxon>
        <taxon>Bacillota</taxon>
        <taxon>Clostridia</taxon>
        <taxon>Lachnospirales</taxon>
        <taxon>Lachnospiraceae</taxon>
        <taxon>Anaerocolumna</taxon>
    </lineage>
</organism>
<sequence>MNLYDKLLEYSESDYYPMHMPGHKRNKELLTMVNPYSIDITEIEGFDNLHQTEGILLKGMERAAALYNSRFTGYLVGGSTAGILTGISACTQKGDKILVARNSHKSVYHGIYLNELEPIYIYPQTEPQFGISGGILPEKIEEMLIKHPDIKLVVLTSPTYEGILSDIKSIAEITHKYGVPLMVDEAHGAHLGFHPGFPQGSVGLGADIVIHSIHKTLPAFTQSALIHVNSNLVNIEEIKRYLAIFQSSSPSYLLMAGIEQCITLLEEKREELFEEYYNQLALFYDRMTGLKYMRILTGDMVKSSGFFAFDPSKIIISVKGLDKNGNDLYNCLLEQYHIQMEMVSKDYVLGMTSIGDTREGFKRLGDALLEIDSQHKEYCLVEDNLAADDTDKYIYPERIISSNDAYKRPSEVILLSDSIGRITAEYINLYPPGIPLLVPGEKISRELLLKIIGYQKNGLSIQGLDDTGKFVKVILN</sequence>
<keyword evidence="3" id="KW-0210">Decarboxylase</keyword>
<evidence type="ECO:0000256" key="3">
    <source>
        <dbReference type="ARBA" id="ARBA00022793"/>
    </source>
</evidence>
<name>A0A6P1TJT7_9FIRM</name>
<dbReference type="SUPFAM" id="SSF53383">
    <property type="entry name" value="PLP-dependent transferases"/>
    <property type="match status" value="1"/>
</dbReference>
<keyword evidence="8" id="KW-0032">Aminotransferase</keyword>
<accession>A0A6P1TJT7</accession>
<dbReference type="GO" id="GO:0016831">
    <property type="term" value="F:carboxy-lyase activity"/>
    <property type="evidence" value="ECO:0007669"/>
    <property type="project" value="UniProtKB-KW"/>
</dbReference>
<evidence type="ECO:0000256" key="5">
    <source>
        <dbReference type="ARBA" id="ARBA00023239"/>
    </source>
</evidence>
<evidence type="ECO:0000313" key="8">
    <source>
        <dbReference type="EMBL" id="QHQ60321.1"/>
    </source>
</evidence>
<evidence type="ECO:0000256" key="4">
    <source>
        <dbReference type="ARBA" id="ARBA00022898"/>
    </source>
</evidence>
<evidence type="ECO:0000256" key="1">
    <source>
        <dbReference type="ARBA" id="ARBA00001933"/>
    </source>
</evidence>
<evidence type="ECO:0000259" key="7">
    <source>
        <dbReference type="Pfam" id="PF03711"/>
    </source>
</evidence>
<keyword evidence="4" id="KW-0663">Pyridoxal phosphate</keyword>
<dbReference type="PANTHER" id="PTHR43277">
    <property type="entry name" value="ARGININE DECARBOXYLASE"/>
    <property type="match status" value="1"/>
</dbReference>
<dbReference type="Pfam" id="PF03711">
    <property type="entry name" value="OKR_DC_1_C"/>
    <property type="match status" value="1"/>
</dbReference>
<dbReference type="InterPro" id="IPR008286">
    <property type="entry name" value="Prn/Lys/Arg_de-COase_C"/>
</dbReference>
<reference evidence="8 9" key="1">
    <citation type="submission" date="2020-01" db="EMBL/GenBank/DDBJ databases">
        <title>Genome analysis of Anaerocolumna sp. CBA3638.</title>
        <authorList>
            <person name="Kim J."/>
            <person name="Roh S.W."/>
        </authorList>
    </citation>
    <scope>NUCLEOTIDE SEQUENCE [LARGE SCALE GENOMIC DNA]</scope>
    <source>
        <strain evidence="8 9">CBA3638</strain>
    </source>
</reference>
<feature type="domain" description="Orn/Lys/Arg decarboxylases family 1 pyridoxal-P attachment site" evidence="6">
    <location>
        <begin position="3"/>
        <end position="324"/>
    </location>
</feature>
<dbReference type="KEGG" id="anr:Ana3638_05670"/>
<dbReference type="GO" id="GO:0008483">
    <property type="term" value="F:transaminase activity"/>
    <property type="evidence" value="ECO:0007669"/>
    <property type="project" value="UniProtKB-KW"/>
</dbReference>
<dbReference type="AlphaFoldDB" id="A0A6P1TJT7"/>
<keyword evidence="9" id="KW-1185">Reference proteome</keyword>
<dbReference type="EMBL" id="CP048000">
    <property type="protein sequence ID" value="QHQ60321.1"/>
    <property type="molecule type" value="Genomic_DNA"/>
</dbReference>
<dbReference type="SUPFAM" id="SSF55904">
    <property type="entry name" value="Ornithine decarboxylase C-terminal domain"/>
    <property type="match status" value="1"/>
</dbReference>
<dbReference type="Proteomes" id="UP000464314">
    <property type="component" value="Chromosome"/>
</dbReference>
<comment type="similarity">
    <text evidence="2">Belongs to the Orn/Lys/Arg decarboxylase class-I family.</text>
</comment>